<organism evidence="2 3">
    <name type="scientific">Brassica carinata</name>
    <name type="common">Ethiopian mustard</name>
    <name type="synonym">Abyssinian cabbage</name>
    <dbReference type="NCBI Taxonomy" id="52824"/>
    <lineage>
        <taxon>Eukaryota</taxon>
        <taxon>Viridiplantae</taxon>
        <taxon>Streptophyta</taxon>
        <taxon>Embryophyta</taxon>
        <taxon>Tracheophyta</taxon>
        <taxon>Spermatophyta</taxon>
        <taxon>Magnoliopsida</taxon>
        <taxon>eudicotyledons</taxon>
        <taxon>Gunneridae</taxon>
        <taxon>Pentapetalae</taxon>
        <taxon>rosids</taxon>
        <taxon>malvids</taxon>
        <taxon>Brassicales</taxon>
        <taxon>Brassicaceae</taxon>
        <taxon>Brassiceae</taxon>
        <taxon>Brassica</taxon>
    </lineage>
</organism>
<proteinExistence type="predicted"/>
<sequence length="159" mass="17686">MENAQPPFVSAADPSLVDPNANHLFVHNADHAGISLVSEKLTGIGNFNSWRRSMLLALGARNKDVFVNGSFPDLDESHPDYGSWSRCNNIVCTWLVNAVDKPIAKSIMYLNTARQMWQDIHDQFKQNDGPCTAEIKQQIYAETQGSQSVNELCESQTTC</sequence>
<dbReference type="Proteomes" id="UP000886595">
    <property type="component" value="Unassembled WGS sequence"/>
</dbReference>
<dbReference type="InterPro" id="IPR029472">
    <property type="entry name" value="Copia-like_N"/>
</dbReference>
<keyword evidence="3" id="KW-1185">Reference proteome</keyword>
<evidence type="ECO:0000313" key="2">
    <source>
        <dbReference type="EMBL" id="KAG2323785.1"/>
    </source>
</evidence>
<name>A0A8X8B610_BRACI</name>
<protein>
    <recommendedName>
        <fullName evidence="1">Retrotransposon Copia-like N-terminal domain-containing protein</fullName>
    </recommendedName>
</protein>
<dbReference type="Pfam" id="PF14244">
    <property type="entry name" value="Retrotran_gag_3"/>
    <property type="match status" value="1"/>
</dbReference>
<comment type="caution">
    <text evidence="2">The sequence shown here is derived from an EMBL/GenBank/DDBJ whole genome shotgun (WGS) entry which is preliminary data.</text>
</comment>
<reference evidence="2 3" key="1">
    <citation type="submission" date="2020-02" db="EMBL/GenBank/DDBJ databases">
        <authorList>
            <person name="Ma Q."/>
            <person name="Huang Y."/>
            <person name="Song X."/>
            <person name="Pei D."/>
        </authorList>
    </citation>
    <scope>NUCLEOTIDE SEQUENCE [LARGE SCALE GENOMIC DNA]</scope>
    <source>
        <strain evidence="2">Sxm20200214</strain>
        <tissue evidence="2">Leaf</tissue>
    </source>
</reference>
<dbReference type="AlphaFoldDB" id="A0A8X8B610"/>
<feature type="domain" description="Retrotransposon Copia-like N-terminal" evidence="1">
    <location>
        <begin position="27"/>
        <end position="71"/>
    </location>
</feature>
<dbReference type="OrthoDB" id="5544992at2759"/>
<accession>A0A8X8B610</accession>
<dbReference type="EMBL" id="JAAMPC010000002">
    <property type="protein sequence ID" value="KAG2323785.1"/>
    <property type="molecule type" value="Genomic_DNA"/>
</dbReference>
<dbReference type="PANTHER" id="PTHR37610:SF97">
    <property type="entry name" value="RETROTRANSPOSON GAG DOMAIN-CONTAINING PROTEIN"/>
    <property type="match status" value="1"/>
</dbReference>
<gene>
    <name evidence="2" type="ORF">Bca52824_006513</name>
</gene>
<evidence type="ECO:0000313" key="3">
    <source>
        <dbReference type="Proteomes" id="UP000886595"/>
    </source>
</evidence>
<evidence type="ECO:0000259" key="1">
    <source>
        <dbReference type="Pfam" id="PF14244"/>
    </source>
</evidence>
<dbReference type="PANTHER" id="PTHR37610">
    <property type="entry name" value="CCHC-TYPE DOMAIN-CONTAINING PROTEIN"/>
    <property type="match status" value="1"/>
</dbReference>